<sequence length="349" mass="39836">MAGRPRTAPPMSDPFSAGALQQDDELAQQINDWASSMLSSITNNMTTGVSHWSAIMTQLSSENARLSRELKDLRERTAGIADKLAVSDRKNVEDLRDLNRSSKMSERYYQFTDGARMDAVETLNKYFPRNKLTNDRLICETFEIAFEVATVAMSNIQEHLQILKNPTSGRALQPTQRAETRKEAVRLSYNISFQNPNTEDQFKYSTKTSFGDEQARKIMESVSAYLRQTSDMVDTTPMEEDVLTELQKRRIYHEQHYQIDKNISEKFIPVFCKMAWQLAVQAPSLQIEYKQMAFSPDMHDVAEPTKKNKSGRSTCMSSTPKIKHYLWPALIDPQNGTVLRKGIVRLANS</sequence>
<dbReference type="Proteomes" id="UP000838412">
    <property type="component" value="Chromosome 3"/>
</dbReference>
<evidence type="ECO:0000256" key="11">
    <source>
        <dbReference type="ARBA" id="ARBA00023136"/>
    </source>
</evidence>
<dbReference type="InterPro" id="IPR031981">
    <property type="entry name" value="MIEAP_C"/>
</dbReference>
<evidence type="ECO:0000256" key="12">
    <source>
        <dbReference type="ARBA" id="ARBA00032687"/>
    </source>
</evidence>
<name>A0A8J9ZLC8_BRALA</name>
<dbReference type="GO" id="GO:0035694">
    <property type="term" value="P:mitochondrial protein catabolic process"/>
    <property type="evidence" value="ECO:0007669"/>
    <property type="project" value="InterPro"/>
</dbReference>
<feature type="coiled-coil region" evidence="13">
    <location>
        <begin position="56"/>
        <end position="83"/>
    </location>
</feature>
<dbReference type="OrthoDB" id="6046771at2759"/>
<proteinExistence type="inferred from homology"/>
<keyword evidence="16" id="KW-1185">Reference proteome</keyword>
<evidence type="ECO:0000256" key="2">
    <source>
        <dbReference type="ARBA" id="ARBA00004305"/>
    </source>
</evidence>
<dbReference type="PANTHER" id="PTHR21771">
    <property type="entry name" value="MITOCHONDRIA-EATING PROTEIN-RELATED"/>
    <property type="match status" value="1"/>
</dbReference>
<dbReference type="InterPro" id="IPR026169">
    <property type="entry name" value="MIEAP"/>
</dbReference>
<comment type="similarity">
    <text evidence="4">Belongs to the MIEAP family.</text>
</comment>
<evidence type="ECO:0000259" key="14">
    <source>
        <dbReference type="Pfam" id="PF16026"/>
    </source>
</evidence>
<evidence type="ECO:0000256" key="6">
    <source>
        <dbReference type="ARBA" id="ARBA00022490"/>
    </source>
</evidence>
<comment type="subcellular location">
    <subcellularLocation>
        <location evidence="3">Cytoplasm</location>
    </subcellularLocation>
    <subcellularLocation>
        <location evidence="2">Mitochondrion matrix</location>
    </subcellularLocation>
    <subcellularLocation>
        <location evidence="1">Mitochondrion outer membrane</location>
    </subcellularLocation>
</comment>
<accession>A0A8J9ZLC8</accession>
<dbReference type="GO" id="GO:0005741">
    <property type="term" value="C:mitochondrial outer membrane"/>
    <property type="evidence" value="ECO:0007669"/>
    <property type="project" value="UniProtKB-SubCell"/>
</dbReference>
<evidence type="ECO:0000256" key="10">
    <source>
        <dbReference type="ARBA" id="ARBA00023128"/>
    </source>
</evidence>
<dbReference type="GO" id="GO:0005759">
    <property type="term" value="C:mitochondrial matrix"/>
    <property type="evidence" value="ECO:0007669"/>
    <property type="project" value="UniProtKB-SubCell"/>
</dbReference>
<feature type="domain" description="Mitochondria-eating protein C-terminal" evidence="14">
    <location>
        <begin position="100"/>
        <end position="344"/>
    </location>
</feature>
<evidence type="ECO:0000313" key="15">
    <source>
        <dbReference type="EMBL" id="CAH1256795.1"/>
    </source>
</evidence>
<dbReference type="PANTHER" id="PTHR21771:SF1">
    <property type="entry name" value="MITOCHONDRIA-EATING PROTEIN"/>
    <property type="match status" value="1"/>
</dbReference>
<organism evidence="15 16">
    <name type="scientific">Branchiostoma lanceolatum</name>
    <name type="common">Common lancelet</name>
    <name type="synonym">Amphioxus lanceolatum</name>
    <dbReference type="NCBI Taxonomy" id="7740"/>
    <lineage>
        <taxon>Eukaryota</taxon>
        <taxon>Metazoa</taxon>
        <taxon>Chordata</taxon>
        <taxon>Cephalochordata</taxon>
        <taxon>Leptocardii</taxon>
        <taxon>Amphioxiformes</taxon>
        <taxon>Branchiostomatidae</taxon>
        <taxon>Branchiostoma</taxon>
    </lineage>
</organism>
<reference evidence="15" key="1">
    <citation type="submission" date="2022-01" db="EMBL/GenBank/DDBJ databases">
        <authorList>
            <person name="Braso-Vives M."/>
        </authorList>
    </citation>
    <scope>NUCLEOTIDE SEQUENCE</scope>
</reference>
<evidence type="ECO:0000256" key="3">
    <source>
        <dbReference type="ARBA" id="ARBA00004496"/>
    </source>
</evidence>
<dbReference type="AlphaFoldDB" id="A0A8J9ZLC8"/>
<evidence type="ECO:0000256" key="5">
    <source>
        <dbReference type="ARBA" id="ARBA00019863"/>
    </source>
</evidence>
<keyword evidence="11" id="KW-0472">Membrane</keyword>
<protein>
    <recommendedName>
        <fullName evidence="5">Mitochondria-eating protein</fullName>
    </recommendedName>
    <alternativeName>
        <fullName evidence="12">Spermatogenesis-associated protein 18</fullName>
    </alternativeName>
</protein>
<evidence type="ECO:0000313" key="16">
    <source>
        <dbReference type="Proteomes" id="UP000838412"/>
    </source>
</evidence>
<dbReference type="EMBL" id="OV696688">
    <property type="protein sequence ID" value="CAH1256795.1"/>
    <property type="molecule type" value="Genomic_DNA"/>
</dbReference>
<keyword evidence="8 13" id="KW-0175">Coiled coil</keyword>
<keyword evidence="6" id="KW-0963">Cytoplasm</keyword>
<dbReference type="GO" id="GO:0035695">
    <property type="term" value="P:mitophagy by internal vacuole formation"/>
    <property type="evidence" value="ECO:0007669"/>
    <property type="project" value="TreeGrafter"/>
</dbReference>
<evidence type="ECO:0000256" key="7">
    <source>
        <dbReference type="ARBA" id="ARBA00022787"/>
    </source>
</evidence>
<evidence type="ECO:0000256" key="8">
    <source>
        <dbReference type="ARBA" id="ARBA00023054"/>
    </source>
</evidence>
<keyword evidence="10" id="KW-0496">Mitochondrion</keyword>
<evidence type="ECO:0000256" key="13">
    <source>
        <dbReference type="SAM" id="Coils"/>
    </source>
</evidence>
<evidence type="ECO:0000256" key="9">
    <source>
        <dbReference type="ARBA" id="ARBA00023121"/>
    </source>
</evidence>
<keyword evidence="7" id="KW-1000">Mitochondrion outer membrane</keyword>
<evidence type="ECO:0000256" key="4">
    <source>
        <dbReference type="ARBA" id="ARBA00008233"/>
    </source>
</evidence>
<dbReference type="GO" id="GO:0008289">
    <property type="term" value="F:lipid binding"/>
    <property type="evidence" value="ECO:0007669"/>
    <property type="project" value="UniProtKB-KW"/>
</dbReference>
<evidence type="ECO:0000256" key="1">
    <source>
        <dbReference type="ARBA" id="ARBA00004294"/>
    </source>
</evidence>
<keyword evidence="9" id="KW-0446">Lipid-binding</keyword>
<gene>
    <name evidence="15" type="primary">Hypp1727</name>
    <name evidence="15" type="ORF">BLAG_LOCUS14948</name>
</gene>
<dbReference type="Pfam" id="PF16026">
    <property type="entry name" value="MIEAP"/>
    <property type="match status" value="1"/>
</dbReference>